<dbReference type="AlphaFoldDB" id="A0A8S1R6U2"/>
<name>A0A8S1R6U2_9CILI</name>
<organism evidence="1 2">
    <name type="scientific">Paramecium sonneborni</name>
    <dbReference type="NCBI Taxonomy" id="65129"/>
    <lineage>
        <taxon>Eukaryota</taxon>
        <taxon>Sar</taxon>
        <taxon>Alveolata</taxon>
        <taxon>Ciliophora</taxon>
        <taxon>Intramacronucleata</taxon>
        <taxon>Oligohymenophorea</taxon>
        <taxon>Peniculida</taxon>
        <taxon>Parameciidae</taxon>
        <taxon>Paramecium</taxon>
    </lineage>
</organism>
<dbReference type="OrthoDB" id="285488at2759"/>
<dbReference type="EMBL" id="CAJJDN010000147">
    <property type="protein sequence ID" value="CAD8123876.1"/>
    <property type="molecule type" value="Genomic_DNA"/>
</dbReference>
<reference evidence="1" key="1">
    <citation type="submission" date="2021-01" db="EMBL/GenBank/DDBJ databases">
        <authorList>
            <consortium name="Genoscope - CEA"/>
            <person name="William W."/>
        </authorList>
    </citation>
    <scope>NUCLEOTIDE SEQUENCE</scope>
</reference>
<gene>
    <name evidence="1" type="ORF">PSON_ATCC_30995.1.T1470152</name>
</gene>
<evidence type="ECO:0000313" key="2">
    <source>
        <dbReference type="Proteomes" id="UP000692954"/>
    </source>
</evidence>
<dbReference type="Proteomes" id="UP000692954">
    <property type="component" value="Unassembled WGS sequence"/>
</dbReference>
<evidence type="ECO:0000313" key="1">
    <source>
        <dbReference type="EMBL" id="CAD8123876.1"/>
    </source>
</evidence>
<sequence length="198" mass="23128">MKCEFIQAQSQQIYQKIATIMKPTCDVQNYVKTLILLGTNQVDDDWLSCKKRFEFAINRILLGNTDQNNYLFCEKILLKPFNKQTQLGRDLHSLLNNCLNFCKGENKCKRSKSGLTTAKVCDNTQLNNSTKIGALVKSFKEEYYKMIDTRPSLKSRMAEERANRHIEQIKEKIKRTNKTSYFISPRREQQEKAKSLNK</sequence>
<protein>
    <submittedName>
        <fullName evidence="1">Uncharacterized protein</fullName>
    </submittedName>
</protein>
<accession>A0A8S1R6U2</accession>
<proteinExistence type="predicted"/>
<keyword evidence="2" id="KW-1185">Reference proteome</keyword>
<comment type="caution">
    <text evidence="1">The sequence shown here is derived from an EMBL/GenBank/DDBJ whole genome shotgun (WGS) entry which is preliminary data.</text>
</comment>